<dbReference type="InterPro" id="IPR020904">
    <property type="entry name" value="Sc_DH/Rdtase_CS"/>
</dbReference>
<accession>A0A8H6HJB4</accession>
<name>A0A8H6HJB4_9AGAR</name>
<evidence type="ECO:0000256" key="3">
    <source>
        <dbReference type="ARBA" id="ARBA00023002"/>
    </source>
</evidence>
<dbReference type="GO" id="GO:0016616">
    <property type="term" value="F:oxidoreductase activity, acting on the CH-OH group of donors, NAD or NADP as acceptor"/>
    <property type="evidence" value="ECO:0007669"/>
    <property type="project" value="UniProtKB-ARBA"/>
</dbReference>
<comment type="caution">
    <text evidence="5">The sequence shown here is derived from an EMBL/GenBank/DDBJ whole genome shotgun (WGS) entry which is preliminary data.</text>
</comment>
<dbReference type="InterPro" id="IPR036291">
    <property type="entry name" value="NAD(P)-bd_dom_sf"/>
</dbReference>
<evidence type="ECO:0000256" key="4">
    <source>
        <dbReference type="RuleBase" id="RU000363"/>
    </source>
</evidence>
<dbReference type="Pfam" id="PF00106">
    <property type="entry name" value="adh_short"/>
    <property type="match status" value="1"/>
</dbReference>
<dbReference type="PRINTS" id="PR00080">
    <property type="entry name" value="SDRFAMILY"/>
</dbReference>
<comment type="similarity">
    <text evidence="1 4">Belongs to the short-chain dehydrogenases/reductases (SDR) family.</text>
</comment>
<dbReference type="PRINTS" id="PR00081">
    <property type="entry name" value="GDHRDH"/>
</dbReference>
<reference evidence="5 6" key="1">
    <citation type="submission" date="2020-07" db="EMBL/GenBank/DDBJ databases">
        <title>Comparative genomics of pyrophilous fungi reveals a link between fire events and developmental genes.</title>
        <authorList>
            <consortium name="DOE Joint Genome Institute"/>
            <person name="Steindorff A.S."/>
            <person name="Carver A."/>
            <person name="Calhoun S."/>
            <person name="Stillman K."/>
            <person name="Liu H."/>
            <person name="Lipzen A."/>
            <person name="Pangilinan J."/>
            <person name="Labutti K."/>
            <person name="Bruns T.D."/>
            <person name="Grigoriev I.V."/>
        </authorList>
    </citation>
    <scope>NUCLEOTIDE SEQUENCE [LARGE SCALE GENOMIC DNA]</scope>
    <source>
        <strain evidence="5 6">CBS 144469</strain>
    </source>
</reference>
<evidence type="ECO:0000256" key="1">
    <source>
        <dbReference type="ARBA" id="ARBA00006484"/>
    </source>
</evidence>
<evidence type="ECO:0000313" key="5">
    <source>
        <dbReference type="EMBL" id="KAF6748104.1"/>
    </source>
</evidence>
<keyword evidence="2" id="KW-0521">NADP</keyword>
<dbReference type="AlphaFoldDB" id="A0A8H6HJB4"/>
<dbReference type="GO" id="GO:0050664">
    <property type="term" value="F:oxidoreductase activity, acting on NAD(P)H, oxygen as acceptor"/>
    <property type="evidence" value="ECO:0007669"/>
    <property type="project" value="TreeGrafter"/>
</dbReference>
<dbReference type="Proteomes" id="UP000521943">
    <property type="component" value="Unassembled WGS sequence"/>
</dbReference>
<sequence length="319" mass="34315">MAPVPNTGVDKILQAHTSASAAPNREVFALFSLSGRIAVVTGADQGIGLEVASAYAEAGAVVYCLDISPTPSEDFKIVDAYLNSLPALPQDGSLSPQVLKTSTADASTGTAREELRKERGRLVYVKADVTNQMEMWDRLEKIAEIEGRVDVCVANAGILKSFSCLDYPEQEWKNIMDVNVNGVLYTAQAAARQMKRLGIPGSIILTASMSGSITNQGQQWTGYNTSKSAVIQMGRSLACELGKDGIRVNTVSPGYIYSKMTKQFLDSQPGLKENWAAQNPLGRIGQTQELRGPYLWLASDGSTFCTGSDIIVDGGHRAW</sequence>
<dbReference type="Pfam" id="PF13561">
    <property type="entry name" value="adh_short_C2"/>
    <property type="match status" value="1"/>
</dbReference>
<keyword evidence="3" id="KW-0560">Oxidoreductase</keyword>
<dbReference type="SUPFAM" id="SSF51735">
    <property type="entry name" value="NAD(P)-binding Rossmann-fold domains"/>
    <property type="match status" value="1"/>
</dbReference>
<dbReference type="PANTHER" id="PTHR43008">
    <property type="entry name" value="BENZIL REDUCTASE"/>
    <property type="match status" value="1"/>
</dbReference>
<protein>
    <submittedName>
        <fullName evidence="5">Sorbose reductase SOU1</fullName>
    </submittedName>
</protein>
<evidence type="ECO:0000256" key="2">
    <source>
        <dbReference type="ARBA" id="ARBA00022857"/>
    </source>
</evidence>
<dbReference type="PROSITE" id="PS00061">
    <property type="entry name" value="ADH_SHORT"/>
    <property type="match status" value="1"/>
</dbReference>
<dbReference type="Gene3D" id="3.40.50.720">
    <property type="entry name" value="NAD(P)-binding Rossmann-like Domain"/>
    <property type="match status" value="1"/>
</dbReference>
<evidence type="ECO:0000313" key="6">
    <source>
        <dbReference type="Proteomes" id="UP000521943"/>
    </source>
</evidence>
<dbReference type="InterPro" id="IPR002347">
    <property type="entry name" value="SDR_fam"/>
</dbReference>
<proteinExistence type="inferred from homology"/>
<dbReference type="EMBL" id="JACGCI010000074">
    <property type="protein sequence ID" value="KAF6748104.1"/>
    <property type="molecule type" value="Genomic_DNA"/>
</dbReference>
<dbReference type="OrthoDB" id="1669814at2759"/>
<gene>
    <name evidence="5" type="ORF">DFP72DRAFT_1074569</name>
</gene>
<dbReference type="PANTHER" id="PTHR43008:SF4">
    <property type="entry name" value="CHAIN DEHYDROGENASE, PUTATIVE (AFU_ORTHOLOGUE AFUA_4G08710)-RELATED"/>
    <property type="match status" value="1"/>
</dbReference>
<keyword evidence="6" id="KW-1185">Reference proteome</keyword>
<organism evidence="5 6">
    <name type="scientific">Ephemerocybe angulata</name>
    <dbReference type="NCBI Taxonomy" id="980116"/>
    <lineage>
        <taxon>Eukaryota</taxon>
        <taxon>Fungi</taxon>
        <taxon>Dikarya</taxon>
        <taxon>Basidiomycota</taxon>
        <taxon>Agaricomycotina</taxon>
        <taxon>Agaricomycetes</taxon>
        <taxon>Agaricomycetidae</taxon>
        <taxon>Agaricales</taxon>
        <taxon>Agaricineae</taxon>
        <taxon>Psathyrellaceae</taxon>
        <taxon>Ephemerocybe</taxon>
    </lineage>
</organism>